<evidence type="ECO:0000313" key="3">
    <source>
        <dbReference type="Proteomes" id="UP001165042"/>
    </source>
</evidence>
<keyword evidence="3" id="KW-1185">Reference proteome</keyword>
<comment type="caution">
    <text evidence="2">The sequence shown here is derived from an EMBL/GenBank/DDBJ whole genome shotgun (WGS) entry which is preliminary data.</text>
</comment>
<reference evidence="2" key="1">
    <citation type="submission" date="2023-02" db="EMBL/GenBank/DDBJ databases">
        <title>Actinokineospora globicatena NBRC 15670.</title>
        <authorList>
            <person name="Ichikawa N."/>
            <person name="Sato H."/>
            <person name="Tonouchi N."/>
        </authorList>
    </citation>
    <scope>NUCLEOTIDE SEQUENCE</scope>
    <source>
        <strain evidence="2">NBRC 15670</strain>
    </source>
</reference>
<dbReference type="InterPro" id="IPR049248">
    <property type="entry name" value="DUF6881"/>
</dbReference>
<evidence type="ECO:0000313" key="2">
    <source>
        <dbReference type="EMBL" id="GLW92703.1"/>
    </source>
</evidence>
<evidence type="ECO:0000259" key="1">
    <source>
        <dbReference type="Pfam" id="PF21812"/>
    </source>
</evidence>
<proteinExistence type="predicted"/>
<feature type="domain" description="DUF6881" evidence="1">
    <location>
        <begin position="3"/>
        <end position="90"/>
    </location>
</feature>
<gene>
    <name evidence="2" type="ORF">Aglo03_35190</name>
</gene>
<accession>A0A9W6VB76</accession>
<dbReference type="Proteomes" id="UP001165042">
    <property type="component" value="Unassembled WGS sequence"/>
</dbReference>
<name>A0A9W6VB76_9PSEU</name>
<organism evidence="2 3">
    <name type="scientific">Actinokineospora globicatena</name>
    <dbReference type="NCBI Taxonomy" id="103729"/>
    <lineage>
        <taxon>Bacteria</taxon>
        <taxon>Bacillati</taxon>
        <taxon>Actinomycetota</taxon>
        <taxon>Actinomycetes</taxon>
        <taxon>Pseudonocardiales</taxon>
        <taxon>Pseudonocardiaceae</taxon>
        <taxon>Actinokineospora</taxon>
    </lineage>
</organism>
<protein>
    <recommendedName>
        <fullName evidence="1">DUF6881 domain-containing protein</fullName>
    </recommendedName>
</protein>
<dbReference type="RefSeq" id="WP_285611201.1">
    <property type="nucleotide sequence ID" value="NZ_BSSD01000005.1"/>
</dbReference>
<dbReference type="AlphaFoldDB" id="A0A9W6VB76"/>
<dbReference type="EMBL" id="BSSD01000005">
    <property type="protein sequence ID" value="GLW92703.1"/>
    <property type="molecule type" value="Genomic_DNA"/>
</dbReference>
<dbReference type="Pfam" id="PF21812">
    <property type="entry name" value="DUF6881"/>
    <property type="match status" value="1"/>
</dbReference>
<sequence length="101" mass="11676">MLYLWAEWIHDEAKEPVLLISELDGDRYEVRKVQVYRDGRAAWADGGHETDEIGLGEVAVPSLEFINEQAEFRAWYGSSEDFEVVWQAAKESGRYEVGRPR</sequence>